<gene>
    <name evidence="1" type="ORF">VITISV_034967</name>
</gene>
<protein>
    <submittedName>
        <fullName evidence="1">Uncharacterized protein</fullName>
    </submittedName>
</protein>
<proteinExistence type="predicted"/>
<organism evidence="1">
    <name type="scientific">Vitis vinifera</name>
    <name type="common">Grape</name>
    <dbReference type="NCBI Taxonomy" id="29760"/>
    <lineage>
        <taxon>Eukaryota</taxon>
        <taxon>Viridiplantae</taxon>
        <taxon>Streptophyta</taxon>
        <taxon>Embryophyta</taxon>
        <taxon>Tracheophyta</taxon>
        <taxon>Spermatophyta</taxon>
        <taxon>Magnoliopsida</taxon>
        <taxon>eudicotyledons</taxon>
        <taxon>Gunneridae</taxon>
        <taxon>Pentapetalae</taxon>
        <taxon>rosids</taxon>
        <taxon>Vitales</taxon>
        <taxon>Vitaceae</taxon>
        <taxon>Viteae</taxon>
        <taxon>Vitis</taxon>
    </lineage>
</organism>
<accession>A5C1I8</accession>
<reference evidence="1" key="1">
    <citation type="journal article" date="2007" name="PLoS ONE">
        <title>The first genome sequence of an elite grapevine cultivar (Pinot noir Vitis vinifera L.): coping with a highly heterozygous genome.</title>
        <authorList>
            <person name="Velasco R."/>
            <person name="Zharkikh A."/>
            <person name="Troggio M."/>
            <person name="Cartwright D.A."/>
            <person name="Cestaro A."/>
            <person name="Pruss D."/>
            <person name="Pindo M."/>
            <person name="FitzGerald L.M."/>
            <person name="Vezzulli S."/>
            <person name="Reid J."/>
            <person name="Malacarne G."/>
            <person name="Iliev D."/>
            <person name="Coppola G."/>
            <person name="Wardell B."/>
            <person name="Micheletti D."/>
            <person name="Macalma T."/>
            <person name="Facci M."/>
            <person name="Mitchell J.T."/>
            <person name="Perazzolli M."/>
            <person name="Eldredge G."/>
            <person name="Gatto P."/>
            <person name="Oyzerski R."/>
            <person name="Moretto M."/>
            <person name="Gutin N."/>
            <person name="Stefanini M."/>
            <person name="Chen Y."/>
            <person name="Segala C."/>
            <person name="Davenport C."/>
            <person name="Dematte L."/>
            <person name="Mraz A."/>
            <person name="Battilana J."/>
            <person name="Stormo K."/>
            <person name="Costa F."/>
            <person name="Tao Q."/>
            <person name="Si-Ammour A."/>
            <person name="Harkins T."/>
            <person name="Lackey A."/>
            <person name="Perbost C."/>
            <person name="Taillon B."/>
            <person name="Stella A."/>
            <person name="Solovyev V."/>
            <person name="Fawcett J.A."/>
            <person name="Sterck L."/>
            <person name="Vandepoele K."/>
            <person name="Grando S.M."/>
            <person name="Toppo S."/>
            <person name="Moser C."/>
            <person name="Lanchbury J."/>
            <person name="Bogden R."/>
            <person name="Skolnick M."/>
            <person name="Sgaramella V."/>
            <person name="Bhatnagar S.K."/>
            <person name="Fontana P."/>
            <person name="Gutin A."/>
            <person name="Van de Peer Y."/>
            <person name="Salamini F."/>
            <person name="Viola R."/>
        </authorList>
    </citation>
    <scope>NUCLEOTIDE SEQUENCE</scope>
</reference>
<evidence type="ECO:0000313" key="1">
    <source>
        <dbReference type="EMBL" id="CAN72945.1"/>
    </source>
</evidence>
<dbReference type="EMBL" id="AM478816">
    <property type="protein sequence ID" value="CAN72945.1"/>
    <property type="molecule type" value="Genomic_DNA"/>
</dbReference>
<dbReference type="AlphaFoldDB" id="A5C1I8"/>
<name>A5C1I8_VITVI</name>
<sequence>MSVATIGKLQENFAGAQNGCEISQPKADFAALRNWPSAWSDLLPMAVTSSFQLRFANRLKHWIVDFLIFETTYNMRKWKFIQKYLKKNIQKSRWQISGSIKDHFAGENGVCEISQTPKRAAKSLRNIKLFSQGCEVGFHLEDFGLCSGSLLRWHSLLNWNSQLVAMGFDGLKRCMIAGLCWHFNNFSWLCKVFLQTFLHLASQFLNLKVISMLRGDFAAISKFGDHFAEKWHVHRPFFKLGAFSQPFKSLEIISHPFQSLEIISQPFQSPKAFPLRNAFRNCEIDATVLRSGTRVPNLLSQLRNTLPNGAFAAKWRISCFGGLQPLSQLRNGGHCAAKWHSCA</sequence>